<name>A0A174TL12_PARDI</name>
<dbReference type="Gene3D" id="2.60.40.10">
    <property type="entry name" value="Immunoglobulins"/>
    <property type="match status" value="2"/>
</dbReference>
<protein>
    <submittedName>
        <fullName evidence="3">Fibronectin type III domain</fullName>
    </submittedName>
</protein>
<reference evidence="3 6" key="1">
    <citation type="submission" date="2015-09" db="EMBL/GenBank/DDBJ databases">
        <authorList>
            <consortium name="Pathogen Informatics"/>
        </authorList>
    </citation>
    <scope>NUCLEOTIDE SEQUENCE [LARGE SCALE GENOMIC DNA]</scope>
    <source>
        <strain evidence="3 6">2789STDY5834948</strain>
    </source>
</reference>
<dbReference type="PANTHER" id="PTHR46708:SF2">
    <property type="entry name" value="FIBRONECTIN TYPE-III DOMAIN-CONTAINING PROTEIN"/>
    <property type="match status" value="1"/>
</dbReference>
<evidence type="ECO:0000313" key="3">
    <source>
        <dbReference type="EMBL" id="CUQ08837.1"/>
    </source>
</evidence>
<proteinExistence type="predicted"/>
<dbReference type="AlphaFoldDB" id="A0A174TL12"/>
<dbReference type="EMBL" id="WKMX01000006">
    <property type="protein sequence ID" value="MRZ06116.1"/>
    <property type="molecule type" value="Genomic_DNA"/>
</dbReference>
<dbReference type="EMBL" id="CZBM01000004">
    <property type="protein sequence ID" value="CUQ08837.1"/>
    <property type="molecule type" value="Genomic_DNA"/>
</dbReference>
<dbReference type="PROSITE" id="PS50853">
    <property type="entry name" value="FN3"/>
    <property type="match status" value="1"/>
</dbReference>
<dbReference type="RefSeq" id="WP_057328164.1">
    <property type="nucleotide sequence ID" value="NZ_CZBM01000004.1"/>
</dbReference>
<evidence type="ECO:0000313" key="7">
    <source>
        <dbReference type="Proteomes" id="UP000450599"/>
    </source>
</evidence>
<evidence type="ECO:0000256" key="1">
    <source>
        <dbReference type="ARBA" id="ARBA00022737"/>
    </source>
</evidence>
<dbReference type="PANTHER" id="PTHR46708">
    <property type="entry name" value="TENASCIN"/>
    <property type="match status" value="1"/>
</dbReference>
<evidence type="ECO:0000313" key="5">
    <source>
        <dbReference type="EMBL" id="MRZ06116.1"/>
    </source>
</evidence>
<keyword evidence="1" id="KW-0677">Repeat</keyword>
<dbReference type="InterPro" id="IPR050991">
    <property type="entry name" value="ECM_Regulatory_Proteins"/>
</dbReference>
<dbReference type="Proteomes" id="UP000471216">
    <property type="component" value="Unassembled WGS sequence"/>
</dbReference>
<dbReference type="SUPFAM" id="SSF49265">
    <property type="entry name" value="Fibronectin type III"/>
    <property type="match status" value="3"/>
</dbReference>
<dbReference type="InterPro" id="IPR003961">
    <property type="entry name" value="FN3_dom"/>
</dbReference>
<evidence type="ECO:0000259" key="2">
    <source>
        <dbReference type="PROSITE" id="PS50853"/>
    </source>
</evidence>
<dbReference type="Proteomes" id="UP000450599">
    <property type="component" value="Unassembled WGS sequence"/>
</dbReference>
<dbReference type="InterPro" id="IPR036116">
    <property type="entry name" value="FN3_sf"/>
</dbReference>
<dbReference type="CDD" id="cd00063">
    <property type="entry name" value="FN3"/>
    <property type="match status" value="1"/>
</dbReference>
<evidence type="ECO:0000313" key="6">
    <source>
        <dbReference type="Proteomes" id="UP000095332"/>
    </source>
</evidence>
<sequence length="640" mass="69805">MRKINQIFFLFVSLSCLCLVSCKDEESPQWTSIEGTFSDPIPSRKGAVVEGMINGSIGGNVSVFGFLCSLSKELIPDDPATMPFPIKDESFSVGKSFKKTLTDLEPGKQYYYCMYVSNGTNMMKTQTSSFTILTTSKPLLGEMKILSVGEYSLSASCGILDNGGSNITQCGFFYKKQEDEKFEPKLVSVESFQVTIDKLSPGTMYYIYPFATNKDGTINGDTLEFTTEGFEAPVVLTNKVGTEALGSDWAILSGSLENSGSSEIKEMGFCYTTVDKDPVKDVDKFVPVKDKKDFTYKLTGLVDKTKYYVRAYAKNGSKAAYGERIEFVTKEYIKPICETVEISNVTDISADVQSKVKQGSDNILRKGFCYSNSGAPELKNATILEVTDIEGDYLKATITGLSPNKKYFVRAFVETGKEVSYGPIETLETSADPTPVIGAITFTNVEKTSFAAHVTISSSGSIKKRMFLYSSTNQSPKLDGENVSVLEFSSESATISGLKPNTQYYVCVYVLGEKDKEVYSAIATVKTVTMGLPVVSDVNITREGNVATVRATVTSESEITECGVCYSTVNTIPSVIDSKINTGLSGNRLNGQITNLKQSTIYYIRVYATSVAGTVYSDVVKMDVGDGSPNINDNDNPDKN</sequence>
<organism evidence="3 6">
    <name type="scientific">Parabacteroides distasonis</name>
    <dbReference type="NCBI Taxonomy" id="823"/>
    <lineage>
        <taxon>Bacteria</taxon>
        <taxon>Pseudomonadati</taxon>
        <taxon>Bacteroidota</taxon>
        <taxon>Bacteroidia</taxon>
        <taxon>Bacteroidales</taxon>
        <taxon>Tannerellaceae</taxon>
        <taxon>Parabacteroides</taxon>
    </lineage>
</organism>
<dbReference type="SMART" id="SM00060">
    <property type="entry name" value="FN3"/>
    <property type="match status" value="5"/>
</dbReference>
<reference evidence="7 8" key="2">
    <citation type="journal article" date="2019" name="Nat. Med.">
        <title>A library of human gut bacterial isolates paired with longitudinal multiomics data enables mechanistic microbiome research.</title>
        <authorList>
            <person name="Poyet M."/>
            <person name="Groussin M."/>
            <person name="Gibbons S.M."/>
            <person name="Avila-Pacheco J."/>
            <person name="Jiang X."/>
            <person name="Kearney S.M."/>
            <person name="Perrotta A.R."/>
            <person name="Berdy B."/>
            <person name="Zhao S."/>
            <person name="Lieberman T.D."/>
            <person name="Swanson P.K."/>
            <person name="Smith M."/>
            <person name="Roesemann S."/>
            <person name="Alexander J.E."/>
            <person name="Rich S.A."/>
            <person name="Livny J."/>
            <person name="Vlamakis H."/>
            <person name="Clish C."/>
            <person name="Bullock K."/>
            <person name="Deik A."/>
            <person name="Scott J."/>
            <person name="Pierce K.A."/>
            <person name="Xavier R.J."/>
            <person name="Alm E.J."/>
        </authorList>
    </citation>
    <scope>NUCLEOTIDE SEQUENCE [LARGE SCALE GENOMIC DNA]</scope>
    <source>
        <strain evidence="5 8">BIOML-A10</strain>
        <strain evidence="4 7">BIOML-A11</strain>
    </source>
</reference>
<evidence type="ECO:0000313" key="4">
    <source>
        <dbReference type="EMBL" id="MRY84780.1"/>
    </source>
</evidence>
<dbReference type="InterPro" id="IPR013783">
    <property type="entry name" value="Ig-like_fold"/>
</dbReference>
<feature type="domain" description="Fibronectin type-III" evidence="2">
    <location>
        <begin position="436"/>
        <end position="533"/>
    </location>
</feature>
<dbReference type="Proteomes" id="UP000095332">
    <property type="component" value="Unassembled WGS sequence"/>
</dbReference>
<evidence type="ECO:0000313" key="8">
    <source>
        <dbReference type="Proteomes" id="UP000471216"/>
    </source>
</evidence>
<dbReference type="PROSITE" id="PS51257">
    <property type="entry name" value="PROKAR_LIPOPROTEIN"/>
    <property type="match status" value="1"/>
</dbReference>
<dbReference type="EMBL" id="WKMW01000009">
    <property type="protein sequence ID" value="MRY84780.1"/>
    <property type="molecule type" value="Genomic_DNA"/>
</dbReference>
<gene>
    <name evidence="3" type="ORF">ERS852560_01388</name>
    <name evidence="5" type="ORF">GKD54_07775</name>
    <name evidence="4" type="ORF">GKD58_11025</name>
</gene>
<accession>A0A174TL12</accession>